<sequence length="153" mass="16068">MRALWAARRAVPAAAAGRRRMSSPAVSALFDGIRGGDRASLARGITLVESTRADHRQQARELVAACVKVERPRALRIGLTGTPGVGKSTFIEALGMLLLRKGHRVAVLAVDPSSSRSGGSILGDKTRMQELSVAEGAYVRPSPSRGTLGGVAR</sequence>
<name>A0ACC1LD08_9FUNG</name>
<protein>
    <submittedName>
        <fullName evidence="1">Uncharacterized protein</fullName>
    </submittedName>
</protein>
<organism evidence="1 2">
    <name type="scientific">Coemansia helicoidea</name>
    <dbReference type="NCBI Taxonomy" id="1286919"/>
    <lineage>
        <taxon>Eukaryota</taxon>
        <taxon>Fungi</taxon>
        <taxon>Fungi incertae sedis</taxon>
        <taxon>Zoopagomycota</taxon>
        <taxon>Kickxellomycotina</taxon>
        <taxon>Kickxellomycetes</taxon>
        <taxon>Kickxellales</taxon>
        <taxon>Kickxellaceae</taxon>
        <taxon>Coemansia</taxon>
    </lineage>
</organism>
<evidence type="ECO:0000313" key="1">
    <source>
        <dbReference type="EMBL" id="KAJ2805764.1"/>
    </source>
</evidence>
<dbReference type="EMBL" id="JANBUN010000213">
    <property type="protein sequence ID" value="KAJ2805764.1"/>
    <property type="molecule type" value="Genomic_DNA"/>
</dbReference>
<dbReference type="Proteomes" id="UP001140087">
    <property type="component" value="Unassembled WGS sequence"/>
</dbReference>
<reference evidence="1" key="1">
    <citation type="submission" date="2022-07" db="EMBL/GenBank/DDBJ databases">
        <title>Phylogenomic reconstructions and comparative analyses of Kickxellomycotina fungi.</title>
        <authorList>
            <person name="Reynolds N.K."/>
            <person name="Stajich J.E."/>
            <person name="Barry K."/>
            <person name="Grigoriev I.V."/>
            <person name="Crous P."/>
            <person name="Smith M.E."/>
        </authorList>
    </citation>
    <scope>NUCLEOTIDE SEQUENCE</scope>
    <source>
        <strain evidence="1">BCRC 34780</strain>
    </source>
</reference>
<feature type="non-terminal residue" evidence="1">
    <location>
        <position position="153"/>
    </location>
</feature>
<evidence type="ECO:0000313" key="2">
    <source>
        <dbReference type="Proteomes" id="UP001140087"/>
    </source>
</evidence>
<proteinExistence type="predicted"/>
<comment type="caution">
    <text evidence="1">The sequence shown here is derived from an EMBL/GenBank/DDBJ whole genome shotgun (WGS) entry which is preliminary data.</text>
</comment>
<keyword evidence="2" id="KW-1185">Reference proteome</keyword>
<accession>A0ACC1LD08</accession>
<gene>
    <name evidence="1" type="ORF">H4R21_001136</name>
</gene>